<dbReference type="Gene3D" id="3.40.50.2300">
    <property type="match status" value="1"/>
</dbReference>
<dbReference type="RefSeq" id="WP_105981695.1">
    <property type="nucleotide sequence ID" value="NZ_MQUC01000003.1"/>
</dbReference>
<evidence type="ECO:0000256" key="1">
    <source>
        <dbReference type="ARBA" id="ARBA00022553"/>
    </source>
</evidence>
<dbReference type="SUPFAM" id="SSF52172">
    <property type="entry name" value="CheY-like"/>
    <property type="match status" value="1"/>
</dbReference>
<dbReference type="Proteomes" id="UP000239532">
    <property type="component" value="Unassembled WGS sequence"/>
</dbReference>
<dbReference type="AlphaFoldDB" id="A0A2S9WQU3"/>
<dbReference type="CDD" id="cd00156">
    <property type="entry name" value="REC"/>
    <property type="match status" value="1"/>
</dbReference>
<dbReference type="GO" id="GO:0000160">
    <property type="term" value="P:phosphorelay signal transduction system"/>
    <property type="evidence" value="ECO:0007669"/>
    <property type="project" value="InterPro"/>
</dbReference>
<dbReference type="EMBL" id="MQUC01000003">
    <property type="protein sequence ID" value="PRP65829.1"/>
    <property type="molecule type" value="Genomic_DNA"/>
</dbReference>
<dbReference type="Pfam" id="PF00072">
    <property type="entry name" value="Response_reg"/>
    <property type="match status" value="1"/>
</dbReference>
<feature type="domain" description="Response regulatory" evidence="3">
    <location>
        <begin position="4"/>
        <end position="125"/>
    </location>
</feature>
<dbReference type="InterPro" id="IPR011006">
    <property type="entry name" value="CheY-like_superfamily"/>
</dbReference>
<proteinExistence type="predicted"/>
<organism evidence="4 5">
    <name type="scientific">Nonlabens agnitus</name>
    <dbReference type="NCBI Taxonomy" id="870484"/>
    <lineage>
        <taxon>Bacteria</taxon>
        <taxon>Pseudomonadati</taxon>
        <taxon>Bacteroidota</taxon>
        <taxon>Flavobacteriia</taxon>
        <taxon>Flavobacteriales</taxon>
        <taxon>Flavobacteriaceae</taxon>
        <taxon>Nonlabens</taxon>
    </lineage>
</organism>
<keyword evidence="1 2" id="KW-0597">Phosphoprotein</keyword>
<dbReference type="InterPro" id="IPR001789">
    <property type="entry name" value="Sig_transdc_resp-reg_receiver"/>
</dbReference>
<dbReference type="SMART" id="SM00448">
    <property type="entry name" value="REC"/>
    <property type="match status" value="1"/>
</dbReference>
<keyword evidence="5" id="KW-1185">Reference proteome</keyword>
<dbReference type="PANTHER" id="PTHR44591:SF23">
    <property type="entry name" value="CHEY SUBFAMILY"/>
    <property type="match status" value="1"/>
</dbReference>
<evidence type="ECO:0000256" key="2">
    <source>
        <dbReference type="PROSITE-ProRule" id="PRU00169"/>
    </source>
</evidence>
<evidence type="ECO:0000313" key="4">
    <source>
        <dbReference type="EMBL" id="PRP65829.1"/>
    </source>
</evidence>
<evidence type="ECO:0000259" key="3">
    <source>
        <dbReference type="PROSITE" id="PS50110"/>
    </source>
</evidence>
<dbReference type="OrthoDB" id="673128at2"/>
<protein>
    <recommendedName>
        <fullName evidence="3">Response regulatory domain-containing protein</fullName>
    </recommendedName>
</protein>
<evidence type="ECO:0000313" key="5">
    <source>
        <dbReference type="Proteomes" id="UP000239532"/>
    </source>
</evidence>
<sequence length="131" mass="14759">MKERLLIIDDDPIFCYILDKLIKKQDAYSTATFNSALDGLDHLGKMTGEQEVLIFLDINMPEMNGWQFLEALKNVSYNIPIRVAIVTSSIDPEDQKRSSTYDMVSTLLTKPVAANELQNILKSTELSNSSN</sequence>
<dbReference type="InterPro" id="IPR050595">
    <property type="entry name" value="Bact_response_regulator"/>
</dbReference>
<dbReference type="PANTHER" id="PTHR44591">
    <property type="entry name" value="STRESS RESPONSE REGULATOR PROTEIN 1"/>
    <property type="match status" value="1"/>
</dbReference>
<feature type="modified residue" description="4-aspartylphosphate" evidence="2">
    <location>
        <position position="57"/>
    </location>
</feature>
<reference evidence="4 5" key="1">
    <citation type="submission" date="2016-11" db="EMBL/GenBank/DDBJ databases">
        <title>Trade-off between light-utilization and light-protection in marine flavobacteria.</title>
        <authorList>
            <person name="Kumagai Y."/>
        </authorList>
    </citation>
    <scope>NUCLEOTIDE SEQUENCE [LARGE SCALE GENOMIC DNA]</scope>
    <source>
        <strain evidence="4 5">JCM 17109</strain>
    </source>
</reference>
<comment type="caution">
    <text evidence="4">The sequence shown here is derived from an EMBL/GenBank/DDBJ whole genome shotgun (WGS) entry which is preliminary data.</text>
</comment>
<name>A0A2S9WQU3_9FLAO</name>
<dbReference type="PROSITE" id="PS50110">
    <property type="entry name" value="RESPONSE_REGULATORY"/>
    <property type="match status" value="1"/>
</dbReference>
<gene>
    <name evidence="4" type="ORF">BST86_01345</name>
</gene>
<accession>A0A2S9WQU3</accession>